<dbReference type="EMBL" id="JANEYF010001802">
    <property type="protein sequence ID" value="KAJ8956969.1"/>
    <property type="molecule type" value="Genomic_DNA"/>
</dbReference>
<accession>A0AAV8YYZ5</accession>
<evidence type="ECO:0000256" key="2">
    <source>
        <dbReference type="SAM" id="MobiDB-lite"/>
    </source>
</evidence>
<dbReference type="InterPro" id="IPR009057">
    <property type="entry name" value="Homeodomain-like_sf"/>
</dbReference>
<feature type="compositionally biased region" description="Basic and acidic residues" evidence="2">
    <location>
        <begin position="277"/>
        <end position="291"/>
    </location>
</feature>
<organism evidence="4 5">
    <name type="scientific">Rhamnusium bicolor</name>
    <dbReference type="NCBI Taxonomy" id="1586634"/>
    <lineage>
        <taxon>Eukaryota</taxon>
        <taxon>Metazoa</taxon>
        <taxon>Ecdysozoa</taxon>
        <taxon>Arthropoda</taxon>
        <taxon>Hexapoda</taxon>
        <taxon>Insecta</taxon>
        <taxon>Pterygota</taxon>
        <taxon>Neoptera</taxon>
        <taxon>Endopterygota</taxon>
        <taxon>Coleoptera</taxon>
        <taxon>Polyphaga</taxon>
        <taxon>Cucujiformia</taxon>
        <taxon>Chrysomeloidea</taxon>
        <taxon>Cerambycidae</taxon>
        <taxon>Lepturinae</taxon>
        <taxon>Rhagiini</taxon>
        <taxon>Rhamnusium</taxon>
    </lineage>
</organism>
<evidence type="ECO:0000256" key="1">
    <source>
        <dbReference type="ARBA" id="ARBA00004123"/>
    </source>
</evidence>
<proteinExistence type="predicted"/>
<dbReference type="GO" id="GO:0005634">
    <property type="term" value="C:nucleus"/>
    <property type="evidence" value="ECO:0007669"/>
    <property type="project" value="UniProtKB-SubCell"/>
</dbReference>
<reference evidence="4" key="1">
    <citation type="journal article" date="2023" name="Insect Mol. Biol.">
        <title>Genome sequencing provides insights into the evolution of gene families encoding plant cell wall-degrading enzymes in longhorned beetles.</title>
        <authorList>
            <person name="Shin N.R."/>
            <person name="Okamura Y."/>
            <person name="Kirsch R."/>
            <person name="Pauchet Y."/>
        </authorList>
    </citation>
    <scope>NUCLEOTIDE SEQUENCE</scope>
    <source>
        <strain evidence="4">RBIC_L_NR</strain>
    </source>
</reference>
<evidence type="ECO:0000259" key="3">
    <source>
        <dbReference type="Pfam" id="PF05225"/>
    </source>
</evidence>
<feature type="domain" description="HTH psq-type" evidence="3">
    <location>
        <begin position="20"/>
        <end position="56"/>
    </location>
</feature>
<dbReference type="Gene3D" id="1.10.10.60">
    <property type="entry name" value="Homeodomain-like"/>
    <property type="match status" value="1"/>
</dbReference>
<sequence length="439" mass="51181">MVRNYKRKGNRGVGFKYSFESLNSAIDAVKSGQMTCSKAAEIFLVPRSTIQLRVRGWKNRQPLGKSPFGEDWFLNFSKRHKLSLKRAELLEASRAKQHRDPFIVYDFFDKLESIMRENNLLNKSSCIWNCDETGFNHDPKGIRVVAGVGEKQNMPSQEELVDCVQNEERNPPLVDSTNQIRESSAKDLTNNEPSTSTVTTFEELLLQTIRTQKSGKPKQKKKRVDTAEIITKEDYLEKIRKEKEAQIEKKRQQQERQKQKQQKQHEQKQQKQKQQKQKQEKQKQQKQKCTESSESSETDDIEVTHAESDDSSYVPTELEEDMGKGEEEEESYEMSENEASEESEANKIYPDVGQYIIVQLASKKIIKHFVAIVDHSENQEIRVKFFRKVGMSYDFIYPPQDALSVIDLEEMKYILPSPCAIRRGRYSFHFDFTQIEHLE</sequence>
<dbReference type="AlphaFoldDB" id="A0AAV8YYZ5"/>
<dbReference type="SUPFAM" id="SSF46689">
    <property type="entry name" value="Homeodomain-like"/>
    <property type="match status" value="1"/>
</dbReference>
<comment type="caution">
    <text evidence="4">The sequence shown here is derived from an EMBL/GenBank/DDBJ whole genome shotgun (WGS) entry which is preliminary data.</text>
</comment>
<feature type="compositionally biased region" description="Basic and acidic residues" evidence="2">
    <location>
        <begin position="247"/>
        <end position="269"/>
    </location>
</feature>
<feature type="region of interest" description="Disordered" evidence="2">
    <location>
        <begin position="168"/>
        <end position="199"/>
    </location>
</feature>
<dbReference type="Proteomes" id="UP001162156">
    <property type="component" value="Unassembled WGS sequence"/>
</dbReference>
<gene>
    <name evidence="4" type="ORF">NQ314_006625</name>
</gene>
<evidence type="ECO:0000313" key="4">
    <source>
        <dbReference type="EMBL" id="KAJ8956969.1"/>
    </source>
</evidence>
<comment type="subcellular location">
    <subcellularLocation>
        <location evidence="1">Nucleus</location>
    </subcellularLocation>
</comment>
<name>A0AAV8YYZ5_9CUCU</name>
<keyword evidence="5" id="KW-1185">Reference proteome</keyword>
<dbReference type="InterPro" id="IPR007889">
    <property type="entry name" value="HTH_Psq"/>
</dbReference>
<feature type="region of interest" description="Disordered" evidence="2">
    <location>
        <begin position="247"/>
        <end position="345"/>
    </location>
</feature>
<evidence type="ECO:0000313" key="5">
    <source>
        <dbReference type="Proteomes" id="UP001162156"/>
    </source>
</evidence>
<dbReference type="GO" id="GO:0003677">
    <property type="term" value="F:DNA binding"/>
    <property type="evidence" value="ECO:0007669"/>
    <property type="project" value="InterPro"/>
</dbReference>
<dbReference type="Pfam" id="PF05225">
    <property type="entry name" value="HTH_psq"/>
    <property type="match status" value="1"/>
</dbReference>
<feature type="compositionally biased region" description="Acidic residues" evidence="2">
    <location>
        <begin position="326"/>
        <end position="343"/>
    </location>
</feature>
<protein>
    <recommendedName>
        <fullName evidence="3">HTH psq-type domain-containing protein</fullName>
    </recommendedName>
</protein>
<feature type="compositionally biased region" description="Polar residues" evidence="2">
    <location>
        <begin position="175"/>
        <end position="199"/>
    </location>
</feature>